<comment type="caution">
    <text evidence="1">The sequence shown here is derived from an EMBL/GenBank/DDBJ whole genome shotgun (WGS) entry which is preliminary data.</text>
</comment>
<accession>A0A5D8ZDJ4</accession>
<sequence length="128" mass="13683">MAHTSAAIEVDRALTGEEVALVRWLLEHGEADNATYLEQLKLARVRRLCPCGCASIDFSVAGQVPPRGGMDVRSDFQWRSEAGHLNGAYVYAQGGILAGLDLWSIDGGETPDTLPSTKALVPYGSPQA</sequence>
<evidence type="ECO:0000313" key="2">
    <source>
        <dbReference type="Proteomes" id="UP000323164"/>
    </source>
</evidence>
<dbReference type="RefSeq" id="WP_149352126.1">
    <property type="nucleotide sequence ID" value="NZ_VTRV01000029.1"/>
</dbReference>
<dbReference type="AlphaFoldDB" id="A0A5D8ZDJ4"/>
<protein>
    <submittedName>
        <fullName evidence="1">Uncharacterized protein</fullName>
    </submittedName>
</protein>
<dbReference type="EMBL" id="VTRV01000029">
    <property type="protein sequence ID" value="TZF90724.1"/>
    <property type="molecule type" value="Genomic_DNA"/>
</dbReference>
<reference evidence="1 2" key="1">
    <citation type="submission" date="2019-08" db="EMBL/GenBank/DDBJ databases">
        <title>Draft genome sequence of Lysobacter sp. UKS-15.</title>
        <authorList>
            <person name="Im W.-T."/>
        </authorList>
    </citation>
    <scope>NUCLEOTIDE SEQUENCE [LARGE SCALE GENOMIC DNA]</scope>
    <source>
        <strain evidence="1 2">UKS-15</strain>
    </source>
</reference>
<evidence type="ECO:0000313" key="1">
    <source>
        <dbReference type="EMBL" id="TZF90724.1"/>
    </source>
</evidence>
<proteinExistence type="predicted"/>
<dbReference type="OrthoDB" id="122496at2"/>
<keyword evidence="2" id="KW-1185">Reference proteome</keyword>
<organism evidence="1 2">
    <name type="scientific">Cognatilysobacter lacus</name>
    <dbReference type="NCBI Taxonomy" id="1643323"/>
    <lineage>
        <taxon>Bacteria</taxon>
        <taxon>Pseudomonadati</taxon>
        <taxon>Pseudomonadota</taxon>
        <taxon>Gammaproteobacteria</taxon>
        <taxon>Lysobacterales</taxon>
        <taxon>Lysobacteraceae</taxon>
        <taxon>Cognatilysobacter</taxon>
    </lineage>
</organism>
<name>A0A5D8ZDJ4_9GAMM</name>
<dbReference type="Proteomes" id="UP000323164">
    <property type="component" value="Unassembled WGS sequence"/>
</dbReference>
<gene>
    <name evidence="1" type="ORF">FW784_04275</name>
</gene>